<evidence type="ECO:0000256" key="1">
    <source>
        <dbReference type="SAM" id="Phobius"/>
    </source>
</evidence>
<accession>Q4A2T0</accession>
<dbReference type="Proteomes" id="UP000000863">
    <property type="component" value="Segment"/>
</dbReference>
<dbReference type="KEGG" id="vg:3654644"/>
<protein>
    <submittedName>
        <fullName evidence="2">Putative membrane protein</fullName>
    </submittedName>
</protein>
<reference evidence="2 3" key="1">
    <citation type="journal article" date="2005" name="Science">
        <title>Complete genome sequence and lytic phase transcription profile of a Coccolithovirus.</title>
        <authorList>
            <person name="Wilson W.H."/>
            <person name="Schroeder D.C."/>
            <person name="Allen M.J."/>
            <person name="Holden M.T.G."/>
            <person name="Parkhill J."/>
            <person name="Barrell B.G."/>
            <person name="Churcher C."/>
            <person name="Hamlin N."/>
            <person name="Mungall K."/>
            <person name="Norbertczak H."/>
            <person name="Quail M.A."/>
            <person name="Price C."/>
            <person name="Rabbinowitsch E."/>
            <person name="Walker D."/>
            <person name="Craigon M."/>
            <person name="Roy D."/>
            <person name="Ghazal P."/>
        </authorList>
    </citation>
    <scope>NUCLEOTIDE SEQUENCE [LARGE SCALE GENOMIC DNA]</scope>
    <source>
        <strain evidence="3">Isolate United Kingdom/English Channel/1999</strain>
    </source>
</reference>
<organism evidence="2 3">
    <name type="scientific">Emiliania huxleyi virus 86 (isolate United Kingdom/English Channel/1999)</name>
    <name type="common">EhV-86</name>
    <dbReference type="NCBI Taxonomy" id="654925"/>
    <lineage>
        <taxon>Viruses</taxon>
        <taxon>Varidnaviria</taxon>
        <taxon>Bamfordvirae</taxon>
        <taxon>Nucleocytoviricota</taxon>
        <taxon>Megaviricetes</taxon>
        <taxon>Algavirales</taxon>
        <taxon>Phycodnaviridae</taxon>
        <taxon>Coccolithovirus</taxon>
        <taxon>Coccolithovirus huxleyi</taxon>
        <taxon>Emiliania huxleyi virus 86</taxon>
    </lineage>
</organism>
<feature type="transmembrane region" description="Helical" evidence="1">
    <location>
        <begin position="57"/>
        <end position="75"/>
    </location>
</feature>
<gene>
    <name evidence="2" type="ORF">EhV203</name>
</gene>
<feature type="transmembrane region" description="Helical" evidence="1">
    <location>
        <begin position="33"/>
        <end position="51"/>
    </location>
</feature>
<dbReference type="EMBL" id="AJ890364">
    <property type="protein sequence ID" value="CAI65626.1"/>
    <property type="molecule type" value="Genomic_DNA"/>
</dbReference>
<proteinExistence type="predicted"/>
<keyword evidence="1" id="KW-0472">Membrane</keyword>
<dbReference type="GeneID" id="3654644"/>
<sequence>MDRNPTAALENEYDIYKIGAAFGEKYEVPYHSLIRNIFIIGSVVLILVLAGTGNYQSASIAFISVGLLYVIFSSVSKTHVARLKAAE</sequence>
<name>Q4A2T0_EHV8U</name>
<evidence type="ECO:0000313" key="2">
    <source>
        <dbReference type="EMBL" id="CAI65626.1"/>
    </source>
</evidence>
<keyword evidence="1" id="KW-0812">Transmembrane</keyword>
<keyword evidence="3" id="KW-1185">Reference proteome</keyword>
<dbReference type="RefSeq" id="YP_293957.1">
    <property type="nucleotide sequence ID" value="NC_007346.1"/>
</dbReference>
<evidence type="ECO:0000313" key="3">
    <source>
        <dbReference type="Proteomes" id="UP000000863"/>
    </source>
</evidence>
<organismHost>
    <name type="scientific">Emiliania huxleyi</name>
    <name type="common">Coccolithophore</name>
    <name type="synonym">Pontosphaera huxleyi</name>
    <dbReference type="NCBI Taxonomy" id="2903"/>
</organismHost>
<keyword evidence="1" id="KW-1133">Transmembrane helix</keyword>